<dbReference type="SUPFAM" id="SSF53335">
    <property type="entry name" value="S-adenosyl-L-methionine-dependent methyltransferases"/>
    <property type="match status" value="1"/>
</dbReference>
<dbReference type="GO" id="GO:0032259">
    <property type="term" value="P:methylation"/>
    <property type="evidence" value="ECO:0007669"/>
    <property type="project" value="UniProtKB-KW"/>
</dbReference>
<dbReference type="EMBL" id="CP084167">
    <property type="protein sequence ID" value="UJG42407.1"/>
    <property type="molecule type" value="Genomic_DNA"/>
</dbReference>
<protein>
    <submittedName>
        <fullName evidence="3">Class I SAM-dependent methyltransferase</fullName>
    </submittedName>
</protein>
<dbReference type="Gene3D" id="3.40.50.150">
    <property type="entry name" value="Vaccinia Virus protein VP39"/>
    <property type="match status" value="1"/>
</dbReference>
<dbReference type="PANTHER" id="PTHR13069">
    <property type="entry name" value="ALKYLATED DNA REPAIR PROTEIN ALKB HOMOLOG 8"/>
    <property type="match status" value="1"/>
</dbReference>
<dbReference type="GO" id="GO:0008168">
    <property type="term" value="F:methyltransferase activity"/>
    <property type="evidence" value="ECO:0007669"/>
    <property type="project" value="UniProtKB-KW"/>
</dbReference>
<dbReference type="InterPro" id="IPR029063">
    <property type="entry name" value="SAM-dependent_MTases_sf"/>
</dbReference>
<keyword evidence="2" id="KW-0808">Transferase</keyword>
<reference evidence="3" key="1">
    <citation type="journal article" date="2022" name="Nat. Microbiol.">
        <title>Unique mobile elements and scalable gene flow at the prokaryote-eukaryote boundary revealed by circularized Asgard archaea genomes.</title>
        <authorList>
            <person name="Wu F."/>
            <person name="Speth D.R."/>
            <person name="Philosof A."/>
            <person name="Cremiere A."/>
            <person name="Narayanan A."/>
            <person name="Barco R.A."/>
            <person name="Connon S.A."/>
            <person name="Amend J.P."/>
            <person name="Antoshechkin I.A."/>
            <person name="Orphan V.J."/>
        </authorList>
    </citation>
    <scope>NUCLEOTIDE SEQUENCE</scope>
    <source>
        <strain evidence="3">PR6</strain>
    </source>
</reference>
<dbReference type="InterPro" id="IPR051422">
    <property type="entry name" value="AlkB_tRNA_MeTrf/Diox"/>
</dbReference>
<evidence type="ECO:0000313" key="3">
    <source>
        <dbReference type="EMBL" id="UJG42407.1"/>
    </source>
</evidence>
<gene>
    <name evidence="3" type="ORF">K9W46_08325</name>
</gene>
<dbReference type="Proteomes" id="UP001200513">
    <property type="component" value="Chromosome"/>
</dbReference>
<sequence>MSNNKSNLDNLMSAYSTISEYYTRTKRKPWKDFKEYLHKIFNLIDLSRIQLICDIGGGNGRNLILFQEFKKQFILCDLSFKLLEKSVLSPNSANHLVNLEMTSLPFREKSYDLVLLIAAVHHLDNRVDVISTFTEIKKILDENGFLILSVWYKWKKDTRLKMIFDLAVFPIKKLFNANWRFGDYYLPWKNSEGKVIAKRYYHLFSRRELIKLIKKAGFKIVDISILGGKSGSDNIFVLLQKH</sequence>
<organism evidence="3">
    <name type="scientific">Candidatus Heimdallarchaeum endolithica</name>
    <dbReference type="NCBI Taxonomy" id="2876572"/>
    <lineage>
        <taxon>Archaea</taxon>
        <taxon>Promethearchaeati</taxon>
        <taxon>Candidatus Heimdallarchaeota</taxon>
        <taxon>Candidatus Heimdallarchaeia (ex Rinke et al. 2021) (nom. nud.)</taxon>
        <taxon>Candidatus Heimdallarchaeales</taxon>
        <taxon>Candidatus Heimdallarchaeaceae</taxon>
        <taxon>Candidatus Heimdallarchaeum</taxon>
    </lineage>
</organism>
<dbReference type="CDD" id="cd02440">
    <property type="entry name" value="AdoMet_MTases"/>
    <property type="match status" value="1"/>
</dbReference>
<dbReference type="PANTHER" id="PTHR13069:SF21">
    <property type="entry name" value="ALKYLATED DNA REPAIR PROTEIN ALKB HOMOLOG 8"/>
    <property type="match status" value="1"/>
</dbReference>
<proteinExistence type="predicted"/>
<name>A0A9Y1BP86_9ARCH</name>
<evidence type="ECO:0000256" key="1">
    <source>
        <dbReference type="ARBA" id="ARBA00022603"/>
    </source>
</evidence>
<evidence type="ECO:0000256" key="2">
    <source>
        <dbReference type="ARBA" id="ARBA00022679"/>
    </source>
</evidence>
<keyword evidence="1 3" id="KW-0489">Methyltransferase</keyword>
<dbReference type="AlphaFoldDB" id="A0A9Y1BP86"/>
<accession>A0A9Y1BP86</accession>
<dbReference type="Pfam" id="PF13489">
    <property type="entry name" value="Methyltransf_23"/>
    <property type="match status" value="1"/>
</dbReference>